<name>A0ACC0R6G9_9HYPO</name>
<dbReference type="Proteomes" id="UP001065298">
    <property type="component" value="Chromosome 3"/>
</dbReference>
<gene>
    <name evidence="1" type="ORF">NCS57_00482200</name>
</gene>
<sequence length="367" mass="42775">MDAEAPKIPHTPLTFPLLPPEIHEQIIAEAAQHSPRGHLAAVSKEWQFLIEKKTFASLVVDKDQLFLLGEYMTGKRERLVKRICLSVKLSPYNCRYCLELFRQLRWWREGSLTLEISAYSPSDSEHFFKGYYVGDPDEDEAFGDPRTFDDDRHGFSPDGQEAPQERDTREVYTLMTRSIHYVHPVRVVKRLLIRRQCRRQVAPSFLSLFFAALPALKHIHYEPWRMSDEEFQDDKWYPGFSAVISGPLRQLPQNLKTLILFEDFNPVFFPDAPASTRIPNASFMVDAQDFFNADLAYLDPEDKDLGLTNLLEEAGRFALGTPRLRTMILWYGNKNKAYAFIYKRDETSITWHGTREFDMNQQRITKI</sequence>
<proteinExistence type="predicted"/>
<evidence type="ECO:0000313" key="1">
    <source>
        <dbReference type="EMBL" id="KAI8675798.1"/>
    </source>
</evidence>
<protein>
    <submittedName>
        <fullName evidence="1">Uncharacterized protein</fullName>
    </submittedName>
</protein>
<comment type="caution">
    <text evidence="1">The sequence shown here is derived from an EMBL/GenBank/DDBJ whole genome shotgun (WGS) entry which is preliminary data.</text>
</comment>
<organism evidence="1 2">
    <name type="scientific">Fusarium keratoplasticum</name>
    <dbReference type="NCBI Taxonomy" id="1328300"/>
    <lineage>
        <taxon>Eukaryota</taxon>
        <taxon>Fungi</taxon>
        <taxon>Dikarya</taxon>
        <taxon>Ascomycota</taxon>
        <taxon>Pezizomycotina</taxon>
        <taxon>Sordariomycetes</taxon>
        <taxon>Hypocreomycetidae</taxon>
        <taxon>Hypocreales</taxon>
        <taxon>Nectriaceae</taxon>
        <taxon>Fusarium</taxon>
        <taxon>Fusarium solani species complex</taxon>
    </lineage>
</organism>
<keyword evidence="2" id="KW-1185">Reference proteome</keyword>
<evidence type="ECO:0000313" key="2">
    <source>
        <dbReference type="Proteomes" id="UP001065298"/>
    </source>
</evidence>
<dbReference type="EMBL" id="CM046505">
    <property type="protein sequence ID" value="KAI8675798.1"/>
    <property type="molecule type" value="Genomic_DNA"/>
</dbReference>
<reference evidence="1" key="1">
    <citation type="submission" date="2022-06" db="EMBL/GenBank/DDBJ databases">
        <title>Fusarium solani species complex genomes reveal bases of compartmentalisation and animal pathogenesis.</title>
        <authorList>
            <person name="Tsai I.J."/>
        </authorList>
    </citation>
    <scope>NUCLEOTIDE SEQUENCE</scope>
    <source>
        <strain evidence="1">Fu6.1</strain>
    </source>
</reference>
<accession>A0ACC0R6G9</accession>